<accession>A0A0A8L0D6</accession>
<dbReference type="PANTHER" id="PTHR47972:SF28">
    <property type="entry name" value="KINESIN-LIKE PROTEIN KLP-3"/>
    <property type="match status" value="1"/>
</dbReference>
<dbReference type="SMART" id="SM00129">
    <property type="entry name" value="KISc"/>
    <property type="match status" value="1"/>
</dbReference>
<dbReference type="OrthoDB" id="3176171at2759"/>
<evidence type="ECO:0000313" key="6">
    <source>
        <dbReference type="Proteomes" id="UP000031516"/>
    </source>
</evidence>
<proteinExistence type="inferred from homology"/>
<dbReference type="PANTHER" id="PTHR47972">
    <property type="entry name" value="KINESIN-LIKE PROTEIN KLP-3"/>
    <property type="match status" value="1"/>
</dbReference>
<dbReference type="PRINTS" id="PR00380">
    <property type="entry name" value="KINESINHEAVY"/>
</dbReference>
<evidence type="ECO:0000259" key="4">
    <source>
        <dbReference type="PROSITE" id="PS50067"/>
    </source>
</evidence>
<evidence type="ECO:0000256" key="2">
    <source>
        <dbReference type="SAM" id="Coils"/>
    </source>
</evidence>
<comment type="caution">
    <text evidence="5">The sequence shown here is derived from an EMBL/GenBank/DDBJ whole genome shotgun (WGS) entry which is preliminary data.</text>
</comment>
<keyword evidence="6" id="KW-1185">Reference proteome</keyword>
<sequence>MSGPPSTPERYISRDESNIPSPTQQNPSSPKYEPRQPIRLNTEDVQSINRRRSFTPNHENRSSSHMTFFYKENLKELSKLQEELTRKKARLDTSRDEMNSLKSKVETVEFKMNNLKEDKQLKVRQIGLKQNELNSLDQDHQLKTQFMQNGFDLELKQIEGKYSNELGEVESRFKFEIQQVEFEKVQRLKEEKDHLLEKIQTINDEVSNNDNTVSQLKLELDKKYAMSKETWMLEFQEEWKNITASNQSMIKDINDLSQEIDESLSNELDQSKNKCGDLQEELSILEKKINEKNLYKTSISVQIDTVKEETEQTVRQRKELNEYISNSKNELVQINDILIKEETMRRKLHNEIQEFRGNIRVYCRIRPPLENEPQDVSHIHVSKFDNRNGSQAIEINKEDRNSKFLFDKVFDTKETNQEVFQEVCQLIQSSLDGYNVCIFAYGQTGSGKTYTMMNNSDGVIPMTLDHIFDWTRLLKERGWNYSFEAQFVEIYNEQIVDLLRTFNPDPGPKKYEIRHDTKSRRTSITNVTSIKLETRAMVNTILKTANRMKSIAATNANERSSRSHSVFTIKIHGTNSTTGETCDGILNLVDLAGSERIETSNVTGDRLRETQNINRSLSCLGDVIYALNGNDMKHIPFRNSKLTYLLQHSLIGDSKTLMFVNVSPSSGQLKETLNSLRFASKVNSTKINQK</sequence>
<name>A0A0A8L0D6_9SACH</name>
<dbReference type="GO" id="GO:0008017">
    <property type="term" value="F:microtubule binding"/>
    <property type="evidence" value="ECO:0007669"/>
    <property type="project" value="InterPro"/>
</dbReference>
<feature type="domain" description="Kinesin motor" evidence="4">
    <location>
        <begin position="358"/>
        <end position="685"/>
    </location>
</feature>
<protein>
    <submittedName>
        <fullName evidence="5">WGS project CCBQ000000000 data, contig 00012</fullName>
    </submittedName>
</protein>
<dbReference type="SUPFAM" id="SSF52540">
    <property type="entry name" value="P-loop containing nucleoside triphosphate hydrolases"/>
    <property type="match status" value="1"/>
</dbReference>
<evidence type="ECO:0000256" key="1">
    <source>
        <dbReference type="PROSITE-ProRule" id="PRU00283"/>
    </source>
</evidence>
<keyword evidence="1" id="KW-0547">Nucleotide-binding</keyword>
<dbReference type="CDD" id="cd01366">
    <property type="entry name" value="KISc_C_terminal"/>
    <property type="match status" value="1"/>
</dbReference>
<feature type="binding site" evidence="1">
    <location>
        <begin position="442"/>
        <end position="449"/>
    </location>
    <ligand>
        <name>ATP</name>
        <dbReference type="ChEBI" id="CHEBI:30616"/>
    </ligand>
</feature>
<dbReference type="Pfam" id="PF00225">
    <property type="entry name" value="Kinesin"/>
    <property type="match status" value="1"/>
</dbReference>
<dbReference type="InterPro" id="IPR001752">
    <property type="entry name" value="Kinesin_motor_dom"/>
</dbReference>
<dbReference type="InterPro" id="IPR036961">
    <property type="entry name" value="Kinesin_motor_dom_sf"/>
</dbReference>
<feature type="compositionally biased region" description="Polar residues" evidence="3">
    <location>
        <begin position="18"/>
        <end position="29"/>
    </location>
</feature>
<dbReference type="Proteomes" id="UP000031516">
    <property type="component" value="Unassembled WGS sequence"/>
</dbReference>
<comment type="similarity">
    <text evidence="1">Belongs to the TRAFAC class myosin-kinesin ATPase superfamily. Kinesin family.</text>
</comment>
<keyword evidence="2" id="KW-0175">Coiled coil</keyword>
<dbReference type="AlphaFoldDB" id="A0A0A8L0D6"/>
<dbReference type="Gene3D" id="3.40.850.10">
    <property type="entry name" value="Kinesin motor domain"/>
    <property type="match status" value="1"/>
</dbReference>
<evidence type="ECO:0000256" key="3">
    <source>
        <dbReference type="SAM" id="MobiDB-lite"/>
    </source>
</evidence>
<keyword evidence="1" id="KW-0067">ATP-binding</keyword>
<dbReference type="PROSITE" id="PS50067">
    <property type="entry name" value="KINESIN_MOTOR_2"/>
    <property type="match status" value="1"/>
</dbReference>
<dbReference type="EMBL" id="CCBQ010000016">
    <property type="protein sequence ID" value="CDO92510.1"/>
    <property type="molecule type" value="Genomic_DNA"/>
</dbReference>
<gene>
    <name evidence="5" type="ORF">KLDO_g830</name>
</gene>
<dbReference type="GO" id="GO:0015630">
    <property type="term" value="C:microtubule cytoskeleton"/>
    <property type="evidence" value="ECO:0007669"/>
    <property type="project" value="TreeGrafter"/>
</dbReference>
<feature type="coiled-coil region" evidence="2">
    <location>
        <begin position="246"/>
        <end position="288"/>
    </location>
</feature>
<reference evidence="5 6" key="1">
    <citation type="submission" date="2014-03" db="EMBL/GenBank/DDBJ databases">
        <title>The genome of Kluyveromyces dobzhanskii.</title>
        <authorList>
            <person name="Nystedt B."/>
            <person name="Astrom S."/>
        </authorList>
    </citation>
    <scope>NUCLEOTIDE SEQUENCE [LARGE SCALE GENOMIC DNA]</scope>
    <source>
        <strain evidence="5 6">CBS 2104</strain>
    </source>
</reference>
<organism evidence="5 6">
    <name type="scientific">Kluyveromyces dobzhanskii CBS 2104</name>
    <dbReference type="NCBI Taxonomy" id="1427455"/>
    <lineage>
        <taxon>Eukaryota</taxon>
        <taxon>Fungi</taxon>
        <taxon>Dikarya</taxon>
        <taxon>Ascomycota</taxon>
        <taxon>Saccharomycotina</taxon>
        <taxon>Saccharomycetes</taxon>
        <taxon>Saccharomycetales</taxon>
        <taxon>Saccharomycetaceae</taxon>
        <taxon>Kluyveromyces</taxon>
    </lineage>
</organism>
<dbReference type="InterPro" id="IPR027417">
    <property type="entry name" value="P-loop_NTPase"/>
</dbReference>
<keyword evidence="1" id="KW-0505">Motor protein</keyword>
<dbReference type="GO" id="GO:0007018">
    <property type="term" value="P:microtubule-based movement"/>
    <property type="evidence" value="ECO:0007669"/>
    <property type="project" value="InterPro"/>
</dbReference>
<dbReference type="GO" id="GO:0005524">
    <property type="term" value="F:ATP binding"/>
    <property type="evidence" value="ECO:0007669"/>
    <property type="project" value="UniProtKB-UniRule"/>
</dbReference>
<feature type="coiled-coil region" evidence="2">
    <location>
        <begin position="70"/>
        <end position="118"/>
    </location>
</feature>
<dbReference type="GO" id="GO:0003777">
    <property type="term" value="F:microtubule motor activity"/>
    <property type="evidence" value="ECO:0007669"/>
    <property type="project" value="InterPro"/>
</dbReference>
<dbReference type="InterPro" id="IPR027640">
    <property type="entry name" value="Kinesin-like_fam"/>
</dbReference>
<evidence type="ECO:0000313" key="5">
    <source>
        <dbReference type="EMBL" id="CDO92510.1"/>
    </source>
</evidence>
<feature type="region of interest" description="Disordered" evidence="3">
    <location>
        <begin position="1"/>
        <end position="64"/>
    </location>
</feature>